<evidence type="ECO:0000259" key="12">
    <source>
        <dbReference type="Pfam" id="PF25120"/>
    </source>
</evidence>
<evidence type="ECO:0000256" key="8">
    <source>
        <dbReference type="SAM" id="Coils"/>
    </source>
</evidence>
<dbReference type="PANTHER" id="PTHR33841">
    <property type="entry name" value="DNA METHYLTRANSFERASE YEEA-RELATED"/>
    <property type="match status" value="1"/>
</dbReference>
<dbReference type="Pfam" id="PF07669">
    <property type="entry name" value="Eco57I"/>
    <property type="match status" value="1"/>
</dbReference>
<keyword evidence="6" id="KW-0238">DNA-binding</keyword>
<dbReference type="InterPro" id="IPR055573">
    <property type="entry name" value="DUF7149"/>
</dbReference>
<dbReference type="Gene3D" id="3.40.50.150">
    <property type="entry name" value="Vaccinia Virus protein VP39"/>
    <property type="match status" value="2"/>
</dbReference>
<dbReference type="Pfam" id="PF25120">
    <property type="entry name" value="DUF7814"/>
    <property type="match status" value="1"/>
</dbReference>
<keyword evidence="8" id="KW-0175">Coiled coil</keyword>
<name>A0A5T1DAS9_CAMJU</name>
<feature type="domain" description="TaqI-like C-terminal specificity" evidence="10">
    <location>
        <begin position="1028"/>
        <end position="1195"/>
    </location>
</feature>
<dbReference type="InterPro" id="IPR025931">
    <property type="entry name" value="TaqI_C"/>
</dbReference>
<accession>A0A5T1DAS9</accession>
<evidence type="ECO:0000256" key="7">
    <source>
        <dbReference type="ARBA" id="ARBA00047942"/>
    </source>
</evidence>
<evidence type="ECO:0000256" key="4">
    <source>
        <dbReference type="ARBA" id="ARBA00022691"/>
    </source>
</evidence>
<dbReference type="PANTHER" id="PTHR33841:SF1">
    <property type="entry name" value="DNA METHYLTRANSFERASE A"/>
    <property type="match status" value="1"/>
</dbReference>
<dbReference type="GO" id="GO:0003677">
    <property type="term" value="F:DNA binding"/>
    <property type="evidence" value="ECO:0007669"/>
    <property type="project" value="UniProtKB-KW"/>
</dbReference>
<feature type="domain" description="DUF7814" evidence="12">
    <location>
        <begin position="241"/>
        <end position="443"/>
    </location>
</feature>
<protein>
    <recommendedName>
        <fullName evidence="1">site-specific DNA-methyltransferase (adenine-specific)</fullName>
        <ecNumber evidence="1">2.1.1.72</ecNumber>
    </recommendedName>
</protein>
<evidence type="ECO:0000313" key="13">
    <source>
        <dbReference type="EMBL" id="EAK8214322.1"/>
    </source>
</evidence>
<keyword evidence="2 13" id="KW-0489">Methyltransferase</keyword>
<feature type="coiled-coil region" evidence="8">
    <location>
        <begin position="1202"/>
        <end position="1248"/>
    </location>
</feature>
<dbReference type="PROSITE" id="PS00092">
    <property type="entry name" value="N6_MTASE"/>
    <property type="match status" value="1"/>
</dbReference>
<dbReference type="PRINTS" id="PR00507">
    <property type="entry name" value="N12N6MTFRASE"/>
</dbReference>
<proteinExistence type="predicted"/>
<reference evidence="13" key="1">
    <citation type="submission" date="2019-04" db="EMBL/GenBank/DDBJ databases">
        <authorList>
            <person name="Ashton P.M."/>
            <person name="Dallman T."/>
            <person name="Nair S."/>
            <person name="De Pinna E."/>
            <person name="Peters T."/>
            <person name="Grant K."/>
        </authorList>
    </citation>
    <scope>NUCLEOTIDE SEQUENCE</scope>
    <source>
        <strain evidence="13">OXC2321</strain>
    </source>
</reference>
<sequence length="1257" mass="148479">MHFTLLNEKDFFNPYYRKKQIMQNEFDIFNKALMQYLERLESSQSENEDYLVANALSPFLTMLNFKTHIKTKQKGKSEIDLSISKDEFSKDLEVLIEAKKPNSKEFITHTKVNSKALHETILYYFRNREYSFSLKFIIITDFYKFYIFKISEFEELFYKNPSFKKLFEEFCNPNSLFKGNTEEFYKEVAKLIENSKENLKGFLIDLTFLKDKQKSNFKNLASIYKTFHRDFLLNEFNPNDANSLNNAFYKELLYILGLCESKQNSKLIIAKSEESKEEQGTFYTAINSKLKEENFETILKLLILWLNRILFLKLIESNLVRFNDDKNLKFLNFKKIPDFDKLSELFFEVLAKEKSTRKKSEFAYLPYLNSSLFEKQSIENTLEISSLSNDLKLFYYKNTVLKDDKCKAKKGQVGLLEYLFEFLDSFDFGSDEQSEILSQKELISSSVLGNVFEKLNGYKEGSFYTPSFITSYMCKESITKVVLDKFNAQFDLDAKDISELRRSLRKEDKKAQKELLNSIKICDPAVGSGHFLVSALNCLLSIYDELNLFDEEFYLEVQNDEILITGRKGEFIEYKRPSTPKDKAHLIQQELFHTKKDIIENNLFGVDINPNSCEITKLRLWIELLKHSFYQSFDDENYHDLKTLPNIDINIKCGNSLVSYFETGKSLNHYPNIKERINKYKRIVKDYKEGFYTDKSHINQEIKNLKISFKNFCFVDKFKKEMKGFNDKCEKYSKKYGNFLAVDDENLKFFVSANLTLFDFDEKEATKEFANLKKEYDNIFNLESNHPFEWRFEFPEILDDDGNFKGFDLIIGNPPYIRQEELKELKPHLAKNYKVYKGTSDIYTYFYELGFNVLKDRGGVLSYITSNKYTRAGYGGALREFLLKNVKFLEYTDLNGIKVFDSATVDTSILCFEKSKSKDNKFKYLALSNEILKTCAYNIGLYKDFAEFSQNSLSKESFTFSDENTSALKAKIERIGTPLKEWQGLNIYRGILTGYNEAFIITTEKRNEILANCKDEAEKERTAKLIRKMLRGRDIKRYSYEWAGLWVIFIPWHFPNVEKPKTMLENEQDLKEQYPSLYKHLLSHKERLSKRNKEETGIRYEWYCLQRWGANYYQEFEREKIGWQRITQEPSFILEKEYILLDSMAFMVANSKNELKYLLGFLNSNLIFYYFKNIGHLYSDKGFLLSNQYVEKFPIPKINSKNQKLADELINLADDILKAKEQDKNANTQELENKINSLVYKLYNLNEEEIKIIKNKE</sequence>
<feature type="domain" description="DUF7149" evidence="11">
    <location>
        <begin position="8"/>
        <end position="240"/>
    </location>
</feature>
<comment type="catalytic activity">
    <reaction evidence="7">
        <text>a 2'-deoxyadenosine in DNA + S-adenosyl-L-methionine = an N(6)-methyl-2'-deoxyadenosine in DNA + S-adenosyl-L-homocysteine + H(+)</text>
        <dbReference type="Rhea" id="RHEA:15197"/>
        <dbReference type="Rhea" id="RHEA-COMP:12418"/>
        <dbReference type="Rhea" id="RHEA-COMP:12419"/>
        <dbReference type="ChEBI" id="CHEBI:15378"/>
        <dbReference type="ChEBI" id="CHEBI:57856"/>
        <dbReference type="ChEBI" id="CHEBI:59789"/>
        <dbReference type="ChEBI" id="CHEBI:90615"/>
        <dbReference type="ChEBI" id="CHEBI:90616"/>
        <dbReference type="EC" id="2.1.1.72"/>
    </reaction>
</comment>
<dbReference type="EC" id="2.1.1.72" evidence="1"/>
<feature type="domain" description="Type II methyltransferase M.TaqI-like" evidence="9">
    <location>
        <begin position="601"/>
        <end position="900"/>
    </location>
</feature>
<dbReference type="GO" id="GO:0009307">
    <property type="term" value="P:DNA restriction-modification system"/>
    <property type="evidence" value="ECO:0007669"/>
    <property type="project" value="UniProtKB-KW"/>
</dbReference>
<evidence type="ECO:0000256" key="2">
    <source>
        <dbReference type="ARBA" id="ARBA00022603"/>
    </source>
</evidence>
<dbReference type="SUPFAM" id="SSF53335">
    <property type="entry name" value="S-adenosyl-L-methionine-dependent methyltransferases"/>
    <property type="match status" value="1"/>
</dbReference>
<dbReference type="InterPro" id="IPR029063">
    <property type="entry name" value="SAM-dependent_MTases_sf"/>
</dbReference>
<keyword evidence="5" id="KW-0680">Restriction system</keyword>
<dbReference type="InterPro" id="IPR011639">
    <property type="entry name" value="MethylTrfase_TaqI-like_dom"/>
</dbReference>
<evidence type="ECO:0000256" key="6">
    <source>
        <dbReference type="ARBA" id="ARBA00023125"/>
    </source>
</evidence>
<evidence type="ECO:0000256" key="1">
    <source>
        <dbReference type="ARBA" id="ARBA00011900"/>
    </source>
</evidence>
<gene>
    <name evidence="13" type="ORF">E7N71_06155</name>
</gene>
<evidence type="ECO:0000256" key="5">
    <source>
        <dbReference type="ARBA" id="ARBA00022747"/>
    </source>
</evidence>
<dbReference type="InterPro" id="IPR056716">
    <property type="entry name" value="DUF7814"/>
</dbReference>
<evidence type="ECO:0000259" key="11">
    <source>
        <dbReference type="Pfam" id="PF23653"/>
    </source>
</evidence>
<evidence type="ECO:0000256" key="3">
    <source>
        <dbReference type="ARBA" id="ARBA00022679"/>
    </source>
</evidence>
<dbReference type="Pfam" id="PF23653">
    <property type="entry name" value="DUF7149"/>
    <property type="match status" value="1"/>
</dbReference>
<dbReference type="InterPro" id="IPR050953">
    <property type="entry name" value="N4_N6_ade-DNA_methylase"/>
</dbReference>
<keyword evidence="4" id="KW-0949">S-adenosyl-L-methionine</keyword>
<organism evidence="13">
    <name type="scientific">Campylobacter jejuni</name>
    <dbReference type="NCBI Taxonomy" id="197"/>
    <lineage>
        <taxon>Bacteria</taxon>
        <taxon>Pseudomonadati</taxon>
        <taxon>Campylobacterota</taxon>
        <taxon>Epsilonproteobacteria</taxon>
        <taxon>Campylobacterales</taxon>
        <taxon>Campylobacteraceae</taxon>
        <taxon>Campylobacter</taxon>
    </lineage>
</organism>
<dbReference type="Pfam" id="PF12950">
    <property type="entry name" value="TaqI_C"/>
    <property type="match status" value="1"/>
</dbReference>
<keyword evidence="3 13" id="KW-0808">Transferase</keyword>
<dbReference type="GO" id="GO:0032259">
    <property type="term" value="P:methylation"/>
    <property type="evidence" value="ECO:0007669"/>
    <property type="project" value="UniProtKB-KW"/>
</dbReference>
<dbReference type="GO" id="GO:0009007">
    <property type="term" value="F:site-specific DNA-methyltransferase (adenine-specific) activity"/>
    <property type="evidence" value="ECO:0007669"/>
    <property type="project" value="UniProtKB-EC"/>
</dbReference>
<dbReference type="AlphaFoldDB" id="A0A5T1DAS9"/>
<comment type="caution">
    <text evidence="13">The sequence shown here is derived from an EMBL/GenBank/DDBJ whole genome shotgun (WGS) entry which is preliminary data.</text>
</comment>
<dbReference type="EMBL" id="AACJLH010000009">
    <property type="protein sequence ID" value="EAK8214322.1"/>
    <property type="molecule type" value="Genomic_DNA"/>
</dbReference>
<evidence type="ECO:0000259" key="10">
    <source>
        <dbReference type="Pfam" id="PF12950"/>
    </source>
</evidence>
<evidence type="ECO:0000259" key="9">
    <source>
        <dbReference type="Pfam" id="PF07669"/>
    </source>
</evidence>
<dbReference type="RefSeq" id="WP_052806046.1">
    <property type="nucleotide sequence ID" value="NZ_CUIA01000005.1"/>
</dbReference>
<dbReference type="InterPro" id="IPR002052">
    <property type="entry name" value="DNA_methylase_N6_adenine_CS"/>
</dbReference>